<dbReference type="Proteomes" id="UP000051574">
    <property type="component" value="Unassembled WGS sequence"/>
</dbReference>
<evidence type="ECO:0000256" key="10">
    <source>
        <dbReference type="ARBA" id="ARBA00022723"/>
    </source>
</evidence>
<keyword evidence="21" id="KW-1185">Reference proteome</keyword>
<dbReference type="GO" id="GO:0006488">
    <property type="term" value="P:dolichol-linked oligosaccharide biosynthetic process"/>
    <property type="evidence" value="ECO:0007669"/>
    <property type="project" value="InterPro"/>
</dbReference>
<keyword evidence="10" id="KW-0479">Metal-binding</keyword>
<dbReference type="Pfam" id="PF00953">
    <property type="entry name" value="Glycos_transf_4"/>
    <property type="match status" value="1"/>
</dbReference>
<evidence type="ECO:0000256" key="5">
    <source>
        <dbReference type="ARBA" id="ARBA00013225"/>
    </source>
</evidence>
<sequence length="303" mass="34744">MLSICCMLLLGFADDVLDLRWRHKLLLPTIASLPLLMVYHVNVNSTTIVIPKPLREIFGLTVNLGILYYVYMGMLAVFCTNAINILAGVNGLEVGQSIVIAISIVIFNVIELYGEVWKHHRFSLYFMLPYIATSMALLKHNWYPSRVFVGDTFCYLSGMTFAVVGILGHFSKTTLLFFIPQVFNFLYSVPQLFHLIPCPRHRLPKYNSRTDKLGISTTIFRYNDLNILGKLFVRLFKFFKLIQWQEKEGCIVTNNLTLINLILLLFGPLHEETLTKTLIAIQIVCTCFAFVIRYPLAHIFYGN</sequence>
<evidence type="ECO:0000256" key="1">
    <source>
        <dbReference type="ARBA" id="ARBA00001946"/>
    </source>
</evidence>
<evidence type="ECO:0000256" key="19">
    <source>
        <dbReference type="SAM" id="Phobius"/>
    </source>
</evidence>
<evidence type="ECO:0000256" key="12">
    <source>
        <dbReference type="ARBA" id="ARBA00022842"/>
    </source>
</evidence>
<name>A0A0T6B9F7_9SCAR</name>
<feature type="transmembrane region" description="Helical" evidence="19">
    <location>
        <begin position="66"/>
        <end position="87"/>
    </location>
</feature>
<evidence type="ECO:0000256" key="14">
    <source>
        <dbReference type="ARBA" id="ARBA00023136"/>
    </source>
</evidence>
<comment type="pathway">
    <text evidence="3">Protein modification; protein glycosylation.</text>
</comment>
<keyword evidence="14 19" id="KW-0472">Membrane</keyword>
<evidence type="ECO:0000256" key="16">
    <source>
        <dbReference type="ARBA" id="ARBA00033238"/>
    </source>
</evidence>
<keyword evidence="13 19" id="KW-1133">Transmembrane helix</keyword>
<evidence type="ECO:0000256" key="18">
    <source>
        <dbReference type="ARBA" id="ARBA00045078"/>
    </source>
</evidence>
<comment type="similarity">
    <text evidence="4">Belongs to the glycosyltransferase 4 family.</text>
</comment>
<accession>A0A0T6B9F7</accession>
<dbReference type="EC" id="2.7.8.15" evidence="5"/>
<comment type="caution">
    <text evidence="20">The sequence shown here is derived from an EMBL/GenBank/DDBJ whole genome shotgun (WGS) entry which is preliminary data.</text>
</comment>
<evidence type="ECO:0000256" key="6">
    <source>
        <dbReference type="ARBA" id="ARBA00017659"/>
    </source>
</evidence>
<keyword evidence="9 19" id="KW-0812">Transmembrane</keyword>
<keyword evidence="11" id="KW-0256">Endoplasmic reticulum</keyword>
<keyword evidence="8" id="KW-0808">Transferase</keyword>
<comment type="catalytic activity">
    <reaction evidence="18">
        <text>a di-trans,poly-cis-dolichyl phosphate + UDP-N-acetyl-alpha-D-glucosamine = an N-acetyl-alpha-D-glucosaminyl-diphospho-di-trans,poly-cis-dolichol + UMP</text>
        <dbReference type="Rhea" id="RHEA:13289"/>
        <dbReference type="Rhea" id="RHEA-COMP:19498"/>
        <dbReference type="Rhea" id="RHEA-COMP:19507"/>
        <dbReference type="ChEBI" id="CHEBI:57683"/>
        <dbReference type="ChEBI" id="CHEBI:57705"/>
        <dbReference type="ChEBI" id="CHEBI:57865"/>
        <dbReference type="ChEBI" id="CHEBI:58427"/>
        <dbReference type="EC" id="2.7.8.15"/>
    </reaction>
    <physiologicalReaction direction="left-to-right" evidence="18">
        <dbReference type="Rhea" id="RHEA:13290"/>
    </physiologicalReaction>
</comment>
<feature type="transmembrane region" description="Helical" evidence="19">
    <location>
        <begin position="249"/>
        <end position="267"/>
    </location>
</feature>
<evidence type="ECO:0000256" key="4">
    <source>
        <dbReference type="ARBA" id="ARBA00009317"/>
    </source>
</evidence>
<keyword evidence="7" id="KW-0328">Glycosyltransferase</keyword>
<dbReference type="InterPro" id="IPR033895">
    <property type="entry name" value="GPT"/>
</dbReference>
<feature type="transmembrane region" description="Helical" evidence="19">
    <location>
        <begin position="279"/>
        <end position="301"/>
    </location>
</feature>
<dbReference type="CDD" id="cd06855">
    <property type="entry name" value="GT_GPT_euk"/>
    <property type="match status" value="1"/>
</dbReference>
<dbReference type="GO" id="GO:0005789">
    <property type="term" value="C:endoplasmic reticulum membrane"/>
    <property type="evidence" value="ECO:0007669"/>
    <property type="project" value="UniProtKB-SubCell"/>
</dbReference>
<evidence type="ECO:0000313" key="21">
    <source>
        <dbReference type="Proteomes" id="UP000051574"/>
    </source>
</evidence>
<evidence type="ECO:0000256" key="17">
    <source>
        <dbReference type="ARBA" id="ARBA00044717"/>
    </source>
</evidence>
<evidence type="ECO:0000256" key="8">
    <source>
        <dbReference type="ARBA" id="ARBA00022679"/>
    </source>
</evidence>
<dbReference type="GO" id="GO:0046872">
    <property type="term" value="F:metal ion binding"/>
    <property type="evidence" value="ECO:0007669"/>
    <property type="project" value="UniProtKB-KW"/>
</dbReference>
<reference evidence="20 21" key="1">
    <citation type="submission" date="2015-09" db="EMBL/GenBank/DDBJ databases">
        <title>Draft genome of the scarab beetle Oryctes borbonicus.</title>
        <authorList>
            <person name="Meyer J.M."/>
            <person name="Markov G.V."/>
            <person name="Baskaran P."/>
            <person name="Herrmann M."/>
            <person name="Sommer R.J."/>
            <person name="Roedelsperger C."/>
        </authorList>
    </citation>
    <scope>NUCLEOTIDE SEQUENCE [LARGE SCALE GENOMIC DNA]</scope>
    <source>
        <strain evidence="20">OB123</strain>
        <tissue evidence="20">Whole animal</tissue>
    </source>
</reference>
<gene>
    <name evidence="20" type="ORF">AMK59_3944</name>
</gene>
<dbReference type="EMBL" id="LJIG01009052">
    <property type="protein sequence ID" value="KRT83851.1"/>
    <property type="molecule type" value="Genomic_DNA"/>
</dbReference>
<feature type="transmembrane region" description="Helical" evidence="19">
    <location>
        <begin position="152"/>
        <end position="170"/>
    </location>
</feature>
<evidence type="ECO:0000256" key="9">
    <source>
        <dbReference type="ARBA" id="ARBA00022692"/>
    </source>
</evidence>
<dbReference type="UniPathway" id="UPA00378"/>
<keyword evidence="12" id="KW-0460">Magnesium</keyword>
<feature type="transmembrane region" description="Helical" evidence="19">
    <location>
        <begin position="94"/>
        <end position="110"/>
    </location>
</feature>
<evidence type="ECO:0000256" key="15">
    <source>
        <dbReference type="ARBA" id="ARBA00029567"/>
    </source>
</evidence>
<evidence type="ECO:0000256" key="3">
    <source>
        <dbReference type="ARBA" id="ARBA00004922"/>
    </source>
</evidence>
<dbReference type="AlphaFoldDB" id="A0A0T6B9F7"/>
<proteinExistence type="inferred from homology"/>
<feature type="transmembrane region" description="Helical" evidence="19">
    <location>
        <begin position="122"/>
        <end position="140"/>
    </location>
</feature>
<evidence type="ECO:0000256" key="13">
    <source>
        <dbReference type="ARBA" id="ARBA00022989"/>
    </source>
</evidence>
<comment type="function">
    <text evidence="17">UDP-N-acetylglucosamine--dolichyl-phosphate N-acetylglucosaminephosphotransferase that operates in the biosynthetic pathway of dolichol-linked oligosaccharides, the glycan precursors employed in protein asparagine (N)-glycosylation. The assembly of dolichol-linked oligosaccharides begins on the cytosolic side of the endoplasmic reticulum membrane and finishes in its lumen. The sequential addition of sugars to dolichol pyrophosphate produces dolichol-linked oligosaccharides containing fourteen sugars, including two GlcNAcs, nine mannoses and three glucoses. Once assembled, the oligosaccharide is transferred from the lipid to nascent proteins by oligosaccharyltransferases. Catalyzes the initial step of dolichol-linked oligosaccharide biosynthesis, transfering GlcNAc-1-P from cytosolic UDP-GlcNAc onto the carrier lipid dolichyl phosphate (P-dolichol), yielding GlcNAc-P-P-dolichol embedded in the cytoplasmic leaflet of the endoplasmic reticulum membrane.</text>
</comment>
<dbReference type="InterPro" id="IPR000715">
    <property type="entry name" value="Glycosyl_transferase_4"/>
</dbReference>
<protein>
    <recommendedName>
        <fullName evidence="6">UDP-N-acetylglucosamine--dolichyl-phosphate N-acetylglucosaminephosphotransferase</fullName>
        <ecNumber evidence="5">2.7.8.15</ecNumber>
    </recommendedName>
    <alternativeName>
        <fullName evidence="15">GlcNAc-1-P transferase</fullName>
    </alternativeName>
    <alternativeName>
        <fullName evidence="16">N-acetylglucosamine-1-phosphate transferase</fullName>
    </alternativeName>
</protein>
<dbReference type="OrthoDB" id="10262326at2759"/>
<evidence type="ECO:0000256" key="11">
    <source>
        <dbReference type="ARBA" id="ARBA00022824"/>
    </source>
</evidence>
<evidence type="ECO:0000313" key="20">
    <source>
        <dbReference type="EMBL" id="KRT83851.1"/>
    </source>
</evidence>
<comment type="subcellular location">
    <subcellularLocation>
        <location evidence="2">Endoplasmic reticulum membrane</location>
        <topology evidence="2">Multi-pass membrane protein</topology>
    </subcellularLocation>
</comment>
<comment type="cofactor">
    <cofactor evidence="1">
        <name>Mg(2+)</name>
        <dbReference type="ChEBI" id="CHEBI:18420"/>
    </cofactor>
</comment>
<evidence type="ECO:0000256" key="2">
    <source>
        <dbReference type="ARBA" id="ARBA00004477"/>
    </source>
</evidence>
<evidence type="ECO:0000256" key="7">
    <source>
        <dbReference type="ARBA" id="ARBA00022676"/>
    </source>
</evidence>
<dbReference type="PANTHER" id="PTHR10571">
    <property type="entry name" value="UDP-N-ACETYLGLUCOSAMINE--DOLICHYL-PHOSPHATE N-ACETYLGLUCOSAMINEPHOSPHOTRANSFERASE"/>
    <property type="match status" value="1"/>
</dbReference>
<dbReference type="PANTHER" id="PTHR10571:SF0">
    <property type="entry name" value="UDP-N-ACETYLGLUCOSAMINE--DOLICHYL-PHOSPHATE N-ACETYLGLUCOSAMINEPHOSPHOTRANSFERASE"/>
    <property type="match status" value="1"/>
</dbReference>
<dbReference type="GO" id="GO:0003975">
    <property type="term" value="F:UDP-N-acetylglucosamine-dolichyl-phosphate N-acetylglucosaminephosphotransferase activity"/>
    <property type="evidence" value="ECO:0007669"/>
    <property type="project" value="UniProtKB-EC"/>
</dbReference>
<dbReference type="GO" id="GO:0016757">
    <property type="term" value="F:glycosyltransferase activity"/>
    <property type="evidence" value="ECO:0007669"/>
    <property type="project" value="UniProtKB-KW"/>
</dbReference>
<organism evidence="20 21">
    <name type="scientific">Oryctes borbonicus</name>
    <dbReference type="NCBI Taxonomy" id="1629725"/>
    <lineage>
        <taxon>Eukaryota</taxon>
        <taxon>Metazoa</taxon>
        <taxon>Ecdysozoa</taxon>
        <taxon>Arthropoda</taxon>
        <taxon>Hexapoda</taxon>
        <taxon>Insecta</taxon>
        <taxon>Pterygota</taxon>
        <taxon>Neoptera</taxon>
        <taxon>Endopterygota</taxon>
        <taxon>Coleoptera</taxon>
        <taxon>Polyphaga</taxon>
        <taxon>Scarabaeiformia</taxon>
        <taxon>Scarabaeidae</taxon>
        <taxon>Dynastinae</taxon>
        <taxon>Oryctes</taxon>
    </lineage>
</organism>